<evidence type="ECO:0000256" key="1">
    <source>
        <dbReference type="ARBA" id="ARBA00007137"/>
    </source>
</evidence>
<accession>A0ABU0F7Y6</accession>
<evidence type="ECO:0000256" key="2">
    <source>
        <dbReference type="ARBA" id="ARBA00022603"/>
    </source>
</evidence>
<feature type="region of interest" description="Disordered" evidence="5">
    <location>
        <begin position="1"/>
        <end position="39"/>
    </location>
</feature>
<dbReference type="Gene3D" id="3.20.20.480">
    <property type="entry name" value="Trimethylamine methyltransferase-like"/>
    <property type="match status" value="1"/>
</dbReference>
<dbReference type="InterPro" id="IPR038601">
    <property type="entry name" value="MttB-like_sf"/>
</dbReference>
<keyword evidence="3 4" id="KW-0808">Transferase</keyword>
<evidence type="ECO:0000256" key="4">
    <source>
        <dbReference type="PIRNR" id="PIRNR037567"/>
    </source>
</evidence>
<gene>
    <name evidence="6" type="ORF">J3R73_000520</name>
</gene>
<dbReference type="RefSeq" id="WP_307422098.1">
    <property type="nucleotide sequence ID" value="NZ_JAUSVK010000001.1"/>
</dbReference>
<dbReference type="Proteomes" id="UP001237448">
    <property type="component" value="Unassembled WGS sequence"/>
</dbReference>
<dbReference type="EMBL" id="JAUSVK010000001">
    <property type="protein sequence ID" value="MDQ0390728.1"/>
    <property type="molecule type" value="Genomic_DNA"/>
</dbReference>
<evidence type="ECO:0000256" key="3">
    <source>
        <dbReference type="ARBA" id="ARBA00022679"/>
    </source>
</evidence>
<comment type="similarity">
    <text evidence="1 4">Belongs to the trimethylamine methyltransferase family.</text>
</comment>
<comment type="caution">
    <text evidence="6">The sequence shown here is derived from an EMBL/GenBank/DDBJ whole genome shotgun (WGS) entry which is preliminary data.</text>
</comment>
<dbReference type="EC" id="2.1.1.-" evidence="4"/>
<dbReference type="GO" id="GO:0032259">
    <property type="term" value="P:methylation"/>
    <property type="evidence" value="ECO:0007669"/>
    <property type="project" value="UniProtKB-KW"/>
</dbReference>
<organism evidence="6 7">
    <name type="scientific">Labrys monachus</name>
    <dbReference type="NCBI Taxonomy" id="217067"/>
    <lineage>
        <taxon>Bacteria</taxon>
        <taxon>Pseudomonadati</taxon>
        <taxon>Pseudomonadota</taxon>
        <taxon>Alphaproteobacteria</taxon>
        <taxon>Hyphomicrobiales</taxon>
        <taxon>Xanthobacteraceae</taxon>
        <taxon>Labrys</taxon>
    </lineage>
</organism>
<dbReference type="Pfam" id="PF06253">
    <property type="entry name" value="MTTB"/>
    <property type="match status" value="1"/>
</dbReference>
<sequence length="523" mass="56590">MSGDRAAGENAPPGHGGRGGRRERGTRNTGAATPPMPRLVNRFNPVDILSPEQVERILDAAFTLLETDGMKILSPRAREAYRRHGAMVDEESRIVRLGRDIVEAMLATAPSSFVLHARNPARDLHVGGHVVNFGPVNGAPNIRDLDRGRRYGDIEGFRDILRITNGLGLLHWQGGVVVEPVDVPVPVRHLEMYRAHIELSDLVWAARGVGGVQARDALALSAIEHGTSVEALAERPTLMTVTNVNSPRVVDEEILDNIMTMAGHGQCVVITPFTLMGAMAPVTLAGALVQQTAEACAIIALCQMLRPGAPCVMGGFTSNVDMKTGSPAFGTPEYVNAALATAQIARRLGVPVRTSAVNASPAPDAQATWETSFSLWAAIMSHSHLINHAAGWLEGGLSASLEKIVIDAELLRGWAEILKPIEFGDDELALDAIRGVAPGGHFFGSPHTLARYENAFYRPILSDWSNYENWRDAGERTATDRALDIWKKTRDAYVPPPLDPAVREAVDAYIARRTEEELVPGTR</sequence>
<keyword evidence="2 6" id="KW-0489">Methyltransferase</keyword>
<dbReference type="InterPro" id="IPR010426">
    <property type="entry name" value="MTTB_MeTrfase"/>
</dbReference>
<dbReference type="GO" id="GO:0043834">
    <property type="term" value="F:trimethylamine methyltransferase activity"/>
    <property type="evidence" value="ECO:0007669"/>
    <property type="project" value="UniProtKB-EC"/>
</dbReference>
<name>A0ABU0F7Y6_9HYPH</name>
<protein>
    <recommendedName>
        <fullName evidence="4">Methyltransferase</fullName>
        <ecNumber evidence="4">2.1.1.-</ecNumber>
    </recommendedName>
</protein>
<dbReference type="PIRSF" id="PIRSF037567">
    <property type="entry name" value="MTTB_MeTrfase"/>
    <property type="match status" value="1"/>
</dbReference>
<keyword evidence="7" id="KW-1185">Reference proteome</keyword>
<reference evidence="6 7" key="1">
    <citation type="submission" date="2023-07" db="EMBL/GenBank/DDBJ databases">
        <title>Genomic Encyclopedia of Type Strains, Phase IV (KMG-IV): sequencing the most valuable type-strain genomes for metagenomic binning, comparative biology and taxonomic classification.</title>
        <authorList>
            <person name="Goeker M."/>
        </authorList>
    </citation>
    <scope>NUCLEOTIDE SEQUENCE [LARGE SCALE GENOMIC DNA]</scope>
    <source>
        <strain evidence="6 7">DSM 5896</strain>
    </source>
</reference>
<proteinExistence type="inferred from homology"/>
<evidence type="ECO:0000313" key="6">
    <source>
        <dbReference type="EMBL" id="MDQ0390728.1"/>
    </source>
</evidence>
<evidence type="ECO:0000256" key="5">
    <source>
        <dbReference type="SAM" id="MobiDB-lite"/>
    </source>
</evidence>
<evidence type="ECO:0000313" key="7">
    <source>
        <dbReference type="Proteomes" id="UP001237448"/>
    </source>
</evidence>